<name>A0A820MSU6_9BILA</name>
<dbReference type="Proteomes" id="UP000663881">
    <property type="component" value="Unassembled WGS sequence"/>
</dbReference>
<feature type="non-terminal residue" evidence="2">
    <location>
        <position position="1"/>
    </location>
</feature>
<feature type="compositionally biased region" description="Basic and acidic residues" evidence="1">
    <location>
        <begin position="41"/>
        <end position="63"/>
    </location>
</feature>
<protein>
    <submittedName>
        <fullName evidence="2">Uncharacterized protein</fullName>
    </submittedName>
</protein>
<feature type="region of interest" description="Disordered" evidence="1">
    <location>
        <begin position="37"/>
        <end position="63"/>
    </location>
</feature>
<evidence type="ECO:0000256" key="1">
    <source>
        <dbReference type="SAM" id="MobiDB-lite"/>
    </source>
</evidence>
<dbReference type="EMBL" id="CAJOAY010025064">
    <property type="protein sequence ID" value="CAF4380187.1"/>
    <property type="molecule type" value="Genomic_DNA"/>
</dbReference>
<reference evidence="2" key="1">
    <citation type="submission" date="2021-02" db="EMBL/GenBank/DDBJ databases">
        <authorList>
            <person name="Nowell W R."/>
        </authorList>
    </citation>
    <scope>NUCLEOTIDE SEQUENCE</scope>
</reference>
<comment type="caution">
    <text evidence="2">The sequence shown here is derived from an EMBL/GenBank/DDBJ whole genome shotgun (WGS) entry which is preliminary data.</text>
</comment>
<proteinExistence type="predicted"/>
<organism evidence="2 3">
    <name type="scientific">Adineta steineri</name>
    <dbReference type="NCBI Taxonomy" id="433720"/>
    <lineage>
        <taxon>Eukaryota</taxon>
        <taxon>Metazoa</taxon>
        <taxon>Spiralia</taxon>
        <taxon>Gnathifera</taxon>
        <taxon>Rotifera</taxon>
        <taxon>Eurotatoria</taxon>
        <taxon>Bdelloidea</taxon>
        <taxon>Adinetida</taxon>
        <taxon>Adinetidae</taxon>
        <taxon>Adineta</taxon>
    </lineage>
</organism>
<evidence type="ECO:0000313" key="3">
    <source>
        <dbReference type="Proteomes" id="UP000663881"/>
    </source>
</evidence>
<dbReference type="AlphaFoldDB" id="A0A820MSU6"/>
<accession>A0A820MSU6</accession>
<sequence>TSATPTSPRPNFRFIATMATNRPWLVADAVAVLGAQQPLPKHPEKRLPKFDPDNDITLEDHIK</sequence>
<evidence type="ECO:0000313" key="2">
    <source>
        <dbReference type="EMBL" id="CAF4380187.1"/>
    </source>
</evidence>
<gene>
    <name evidence="2" type="ORF">OKA104_LOCUS50316</name>
</gene>